<proteinExistence type="predicted"/>
<feature type="domain" description="SCP" evidence="2">
    <location>
        <begin position="25"/>
        <end position="158"/>
    </location>
</feature>
<feature type="signal peptide" evidence="1">
    <location>
        <begin position="1"/>
        <end position="23"/>
    </location>
</feature>
<keyword evidence="1" id="KW-0732">Signal</keyword>
<feature type="chain" id="PRO_5045784178" evidence="1">
    <location>
        <begin position="24"/>
        <end position="162"/>
    </location>
</feature>
<sequence>MKTFKIPSFLLVAISFVVIATNAQNSQQDFLNTHNSARALVGVANIVWDTTVAAYASNYANARKADCNLTPSGGPFGENLAKGNGATLTGVAAVNLWVAQKNDYTYTSNSCTVGKVCKHYTQVVWSNSVKLGCARVLCNNNVDYFVSCNYDAPGNQPGEYPY</sequence>
<name>A0ABM0WZK8_CAMSA</name>
<dbReference type="SUPFAM" id="SSF55797">
    <property type="entry name" value="PR-1-like"/>
    <property type="match status" value="1"/>
</dbReference>
<evidence type="ECO:0000313" key="4">
    <source>
        <dbReference type="RefSeq" id="XP_010478440.1"/>
    </source>
</evidence>
<evidence type="ECO:0000259" key="2">
    <source>
        <dbReference type="SMART" id="SM00198"/>
    </source>
</evidence>
<accession>A0ABM0WZK8</accession>
<dbReference type="SMART" id="SM00198">
    <property type="entry name" value="SCP"/>
    <property type="match status" value="1"/>
</dbReference>
<dbReference type="RefSeq" id="XP_010478440.1">
    <property type="nucleotide sequence ID" value="XM_010480138.1"/>
</dbReference>
<dbReference type="PANTHER" id="PTHR10334">
    <property type="entry name" value="CYSTEINE-RICH SECRETORY PROTEIN-RELATED"/>
    <property type="match status" value="1"/>
</dbReference>
<organism evidence="3 4">
    <name type="scientific">Camelina sativa</name>
    <name type="common">False flax</name>
    <name type="synonym">Myagrum sativum</name>
    <dbReference type="NCBI Taxonomy" id="90675"/>
    <lineage>
        <taxon>Eukaryota</taxon>
        <taxon>Viridiplantae</taxon>
        <taxon>Streptophyta</taxon>
        <taxon>Embryophyta</taxon>
        <taxon>Tracheophyta</taxon>
        <taxon>Spermatophyta</taxon>
        <taxon>Magnoliopsida</taxon>
        <taxon>eudicotyledons</taxon>
        <taxon>Gunneridae</taxon>
        <taxon>Pentapetalae</taxon>
        <taxon>rosids</taxon>
        <taxon>malvids</taxon>
        <taxon>Brassicales</taxon>
        <taxon>Brassicaceae</taxon>
        <taxon>Camelineae</taxon>
        <taxon>Camelina</taxon>
    </lineage>
</organism>
<dbReference type="InterPro" id="IPR001283">
    <property type="entry name" value="CRISP-related"/>
</dbReference>
<dbReference type="PRINTS" id="PR00837">
    <property type="entry name" value="V5TPXLIKE"/>
</dbReference>
<dbReference type="Gene3D" id="3.40.33.10">
    <property type="entry name" value="CAP"/>
    <property type="match status" value="1"/>
</dbReference>
<evidence type="ECO:0000313" key="3">
    <source>
        <dbReference type="Proteomes" id="UP000694864"/>
    </source>
</evidence>
<evidence type="ECO:0000256" key="1">
    <source>
        <dbReference type="SAM" id="SignalP"/>
    </source>
</evidence>
<reference evidence="3" key="1">
    <citation type="journal article" date="2014" name="Nat. Commun.">
        <title>The emerging biofuel crop Camelina sativa retains a highly undifferentiated hexaploid genome structure.</title>
        <authorList>
            <person name="Kagale S."/>
            <person name="Koh C."/>
            <person name="Nixon J."/>
            <person name="Bollina V."/>
            <person name="Clarke W.E."/>
            <person name="Tuteja R."/>
            <person name="Spillane C."/>
            <person name="Robinson S.J."/>
            <person name="Links M.G."/>
            <person name="Clarke C."/>
            <person name="Higgins E.E."/>
            <person name="Huebert T."/>
            <person name="Sharpe A.G."/>
            <person name="Parkin I.A."/>
        </authorList>
    </citation>
    <scope>NUCLEOTIDE SEQUENCE [LARGE SCALE GENOMIC DNA]</scope>
    <source>
        <strain evidence="3">cv. DH55</strain>
    </source>
</reference>
<dbReference type="Proteomes" id="UP000694864">
    <property type="component" value="Chromosome 17"/>
</dbReference>
<gene>
    <name evidence="4" type="primary">LOC104757402</name>
</gene>
<dbReference type="InterPro" id="IPR014044">
    <property type="entry name" value="CAP_dom"/>
</dbReference>
<dbReference type="CDD" id="cd05381">
    <property type="entry name" value="CAP_PR-1"/>
    <property type="match status" value="1"/>
</dbReference>
<dbReference type="Pfam" id="PF00188">
    <property type="entry name" value="CAP"/>
    <property type="match status" value="1"/>
</dbReference>
<dbReference type="InterPro" id="IPR035940">
    <property type="entry name" value="CAP_sf"/>
</dbReference>
<protein>
    <submittedName>
        <fullName evidence="4">Pathogenesis-related protein 1A-like</fullName>
    </submittedName>
</protein>
<keyword evidence="3" id="KW-1185">Reference proteome</keyword>
<dbReference type="GeneID" id="104757402"/>
<reference evidence="4" key="2">
    <citation type="submission" date="2025-08" db="UniProtKB">
        <authorList>
            <consortium name="RefSeq"/>
        </authorList>
    </citation>
    <scope>IDENTIFICATION</scope>
    <source>
        <tissue evidence="4">Leaf</tissue>
    </source>
</reference>